<evidence type="ECO:0000313" key="2">
    <source>
        <dbReference type="WBParaSite" id="scf7180000420583.g5498"/>
    </source>
</evidence>
<proteinExistence type="predicted"/>
<organism evidence="1 2">
    <name type="scientific">Meloidogyne floridensis</name>
    <dbReference type="NCBI Taxonomy" id="298350"/>
    <lineage>
        <taxon>Eukaryota</taxon>
        <taxon>Metazoa</taxon>
        <taxon>Ecdysozoa</taxon>
        <taxon>Nematoda</taxon>
        <taxon>Chromadorea</taxon>
        <taxon>Rhabditida</taxon>
        <taxon>Tylenchina</taxon>
        <taxon>Tylenchomorpha</taxon>
        <taxon>Tylenchoidea</taxon>
        <taxon>Meloidogynidae</taxon>
        <taxon>Meloidogyninae</taxon>
        <taxon>Meloidogyne</taxon>
    </lineage>
</organism>
<protein>
    <submittedName>
        <fullName evidence="2">Uncharacterized protein</fullName>
    </submittedName>
</protein>
<name>A0A915NV44_9BILA</name>
<accession>A0A915NV44</accession>
<dbReference type="Proteomes" id="UP000887560">
    <property type="component" value="Unplaced"/>
</dbReference>
<keyword evidence="1" id="KW-1185">Reference proteome</keyword>
<sequence length="264" mass="30761">MDILVYSKENGEPIEFNPMPNDLQIIKMNVDKNHLDQEKLASKGQWTAYNEFKRSKGYRVKIFEDLIKAENQHILEHLHQQGYHFGIADLAEMAGSFAIFELLGIENTFNVLPAIILPALYQFFGIDIAQEIREGQTIIPARRFSKPGDWVFTHEGCHFKEDRFVANFEEHIFEIASTRKYYHGVVSETLANAMNIRDEELGEFFPNLFKKTSYTFVNQHLYANFKNSPVGGKIVHIGGILVEENEYFRQREQKNIRLKLDNRQ</sequence>
<reference evidence="2" key="1">
    <citation type="submission" date="2022-11" db="UniProtKB">
        <authorList>
            <consortium name="WormBaseParasite"/>
        </authorList>
    </citation>
    <scope>IDENTIFICATION</scope>
</reference>
<dbReference type="AlphaFoldDB" id="A0A915NV44"/>
<dbReference type="WBParaSite" id="scf7180000420583.g5498">
    <property type="protein sequence ID" value="scf7180000420583.g5498"/>
    <property type="gene ID" value="scf7180000420583.g5498"/>
</dbReference>
<evidence type="ECO:0000313" key="1">
    <source>
        <dbReference type="Proteomes" id="UP000887560"/>
    </source>
</evidence>